<sequence length="574" mass="64348">MLKSLLIPLGILSAIVLAVPDLVVMGYFFLVIPGLILTIIPTVFVYLLATFLIRPIVPLSSRVGANVIAFGLALVLGFVVMLPWRMIEIRRFEQAALSDIAASPTLRLTGNVLVDFPPNRYCSTAAMTCDHRCTALLDTPGVESVTKVSGYDAATFRRGPHAPGTLAQPDQPQKIMDAFDRIYGPHAMRRIVGRRHLDRTLQADWALRIAQGDTLREHTSLGRKHIDWRVIYQEDHRPGEPSVQRLEIRDPTDAVKARRSLVQHRVPAPLFYFGFHGAMNNARFTVGSSTYSNQPRHFDFDPDVELLRLTQIPRPNPAPDSVERMEQKLAETLDDPNATDAHLLLAPMWLKLFQYEAGQDQIDTIAKILLDDRIADPHELLRTTLRGNTDLTALRAGLAKRCLAAEEPQARSWYVSELVGLPAATFAQPSADERAIWDRATSVPEAAPFLERLADQGAVVLPELLGILDQVVEKPWHERFRVVHGIREAFMRLGPNAAMASPHIRSLLAERPSPLTQSADDRLQWLLALARMGVPVEELPYDSWVTGPSDLQRHSKRIHRQLKRYNAEHRTEPG</sequence>
<gene>
    <name evidence="2" type="ORF">TBK1r_78040</name>
</gene>
<organism evidence="2 3">
    <name type="scientific">Stieleria magnilauensis</name>
    <dbReference type="NCBI Taxonomy" id="2527963"/>
    <lineage>
        <taxon>Bacteria</taxon>
        <taxon>Pseudomonadati</taxon>
        <taxon>Planctomycetota</taxon>
        <taxon>Planctomycetia</taxon>
        <taxon>Pirellulales</taxon>
        <taxon>Pirellulaceae</taxon>
        <taxon>Stieleria</taxon>
    </lineage>
</organism>
<dbReference type="EMBL" id="CP036432">
    <property type="protein sequence ID" value="QDV88769.1"/>
    <property type="molecule type" value="Genomic_DNA"/>
</dbReference>
<keyword evidence="1" id="KW-1133">Transmembrane helix</keyword>
<feature type="transmembrane region" description="Helical" evidence="1">
    <location>
        <begin position="28"/>
        <end position="53"/>
    </location>
</feature>
<proteinExistence type="predicted"/>
<evidence type="ECO:0000313" key="3">
    <source>
        <dbReference type="Proteomes" id="UP000318081"/>
    </source>
</evidence>
<keyword evidence="1" id="KW-0472">Membrane</keyword>
<keyword evidence="1" id="KW-0812">Transmembrane</keyword>
<feature type="transmembrane region" description="Helical" evidence="1">
    <location>
        <begin position="65"/>
        <end position="84"/>
    </location>
</feature>
<reference evidence="2 3" key="1">
    <citation type="submission" date="2019-02" db="EMBL/GenBank/DDBJ databases">
        <title>Deep-cultivation of Planctomycetes and their phenomic and genomic characterization uncovers novel biology.</title>
        <authorList>
            <person name="Wiegand S."/>
            <person name="Jogler M."/>
            <person name="Boedeker C."/>
            <person name="Pinto D."/>
            <person name="Vollmers J."/>
            <person name="Rivas-Marin E."/>
            <person name="Kohn T."/>
            <person name="Peeters S.H."/>
            <person name="Heuer A."/>
            <person name="Rast P."/>
            <person name="Oberbeckmann S."/>
            <person name="Bunk B."/>
            <person name="Jeske O."/>
            <person name="Meyerdierks A."/>
            <person name="Storesund J.E."/>
            <person name="Kallscheuer N."/>
            <person name="Luecker S."/>
            <person name="Lage O.M."/>
            <person name="Pohl T."/>
            <person name="Merkel B.J."/>
            <person name="Hornburger P."/>
            <person name="Mueller R.-W."/>
            <person name="Bruemmer F."/>
            <person name="Labrenz M."/>
            <person name="Spormann A.M."/>
            <person name="Op den Camp H."/>
            <person name="Overmann J."/>
            <person name="Amann R."/>
            <person name="Jetten M.S.M."/>
            <person name="Mascher T."/>
            <person name="Medema M.H."/>
            <person name="Devos D.P."/>
            <person name="Kaster A.-K."/>
            <person name="Ovreas L."/>
            <person name="Rohde M."/>
            <person name="Galperin M.Y."/>
            <person name="Jogler C."/>
        </authorList>
    </citation>
    <scope>NUCLEOTIDE SEQUENCE [LARGE SCALE GENOMIC DNA]</scope>
    <source>
        <strain evidence="2 3">TBK1r</strain>
    </source>
</reference>
<dbReference type="RefSeq" id="WP_145221440.1">
    <property type="nucleotide sequence ID" value="NZ_CP036432.1"/>
</dbReference>
<protein>
    <submittedName>
        <fullName evidence="2">Uncharacterized protein</fullName>
    </submittedName>
</protein>
<evidence type="ECO:0000313" key="2">
    <source>
        <dbReference type="EMBL" id="QDV88769.1"/>
    </source>
</evidence>
<name>A0ABX5Y3B5_9BACT</name>
<dbReference type="Proteomes" id="UP000318081">
    <property type="component" value="Chromosome"/>
</dbReference>
<accession>A0ABX5Y3B5</accession>
<evidence type="ECO:0000256" key="1">
    <source>
        <dbReference type="SAM" id="Phobius"/>
    </source>
</evidence>
<keyword evidence="3" id="KW-1185">Reference proteome</keyword>